<keyword evidence="1" id="KW-0812">Transmembrane</keyword>
<keyword evidence="3" id="KW-1185">Reference proteome</keyword>
<comment type="caution">
    <text evidence="2">The sequence shown here is derived from an EMBL/GenBank/DDBJ whole genome shotgun (WGS) entry which is preliminary data.</text>
</comment>
<reference evidence="2" key="1">
    <citation type="submission" date="2021-10" db="EMBL/GenBank/DDBJ databases">
        <title>De novo Genome Assembly of Clathrus columnatus (Basidiomycota, Fungi) Using Illumina and Nanopore Sequence Data.</title>
        <authorList>
            <person name="Ogiso-Tanaka E."/>
            <person name="Itagaki H."/>
            <person name="Hosoya T."/>
            <person name="Hosaka K."/>
        </authorList>
    </citation>
    <scope>NUCLEOTIDE SEQUENCE</scope>
    <source>
        <strain evidence="2">MO-923</strain>
    </source>
</reference>
<accession>A0AAV5AI70</accession>
<evidence type="ECO:0000256" key="1">
    <source>
        <dbReference type="SAM" id="Phobius"/>
    </source>
</evidence>
<dbReference type="Proteomes" id="UP001050691">
    <property type="component" value="Unassembled WGS sequence"/>
</dbReference>
<protein>
    <submittedName>
        <fullName evidence="2">Uncharacterized protein</fullName>
    </submittedName>
</protein>
<keyword evidence="1" id="KW-1133">Transmembrane helix</keyword>
<proteinExistence type="predicted"/>
<gene>
    <name evidence="2" type="ORF">Clacol_007629</name>
</gene>
<sequence>MARNPRSLWESYTNLPRRVRLIFGLAVGVTGIVGLVVADKLEEVFPADKKRVSTTSRPTPAADEK</sequence>
<dbReference type="EMBL" id="BPWL01000008">
    <property type="protein sequence ID" value="GJJ13377.1"/>
    <property type="molecule type" value="Genomic_DNA"/>
</dbReference>
<evidence type="ECO:0000313" key="2">
    <source>
        <dbReference type="EMBL" id="GJJ13377.1"/>
    </source>
</evidence>
<keyword evidence="1" id="KW-0472">Membrane</keyword>
<organism evidence="2 3">
    <name type="scientific">Clathrus columnatus</name>
    <dbReference type="NCBI Taxonomy" id="1419009"/>
    <lineage>
        <taxon>Eukaryota</taxon>
        <taxon>Fungi</taxon>
        <taxon>Dikarya</taxon>
        <taxon>Basidiomycota</taxon>
        <taxon>Agaricomycotina</taxon>
        <taxon>Agaricomycetes</taxon>
        <taxon>Phallomycetidae</taxon>
        <taxon>Phallales</taxon>
        <taxon>Clathraceae</taxon>
        <taxon>Clathrus</taxon>
    </lineage>
</organism>
<dbReference type="AlphaFoldDB" id="A0AAV5AI70"/>
<feature type="transmembrane region" description="Helical" evidence="1">
    <location>
        <begin position="21"/>
        <end position="38"/>
    </location>
</feature>
<evidence type="ECO:0000313" key="3">
    <source>
        <dbReference type="Proteomes" id="UP001050691"/>
    </source>
</evidence>
<name>A0AAV5AI70_9AGAM</name>